<keyword evidence="9" id="KW-1003">Cell membrane</keyword>
<dbReference type="SMART" id="SM00116">
    <property type="entry name" value="CBS"/>
    <property type="match status" value="1"/>
</dbReference>
<dbReference type="PANTHER" id="PTHR43773:SF1">
    <property type="entry name" value="MAGNESIUM TRANSPORTER MGTE"/>
    <property type="match status" value="1"/>
</dbReference>
<dbReference type="NCBIfam" id="TIGR00400">
    <property type="entry name" value="mgtE"/>
    <property type="match status" value="1"/>
</dbReference>
<dbReference type="AlphaFoldDB" id="A0A7M3MGW1"/>
<dbReference type="EMBL" id="QMIE01000004">
    <property type="protein sequence ID" value="TVM18337.1"/>
    <property type="molecule type" value="Genomic_DNA"/>
</dbReference>
<name>A0A7M3MGW1_9BACT</name>
<reference evidence="12 13" key="1">
    <citation type="submission" date="2018-06" db="EMBL/GenBank/DDBJ databases">
        <title>Complete genome of Desulfovibrio indonesiensis P37SLT.</title>
        <authorList>
            <person name="Crispim J.S."/>
            <person name="Vidigal P.M.P."/>
            <person name="Silva L.C.F."/>
            <person name="Laguardia C.N."/>
            <person name="Araujo L.C."/>
            <person name="Dias R.S."/>
            <person name="Sousa M.P."/>
            <person name="Paula S.O."/>
            <person name="Silva C."/>
        </authorList>
    </citation>
    <scope>NUCLEOTIDE SEQUENCE [LARGE SCALE GENOMIC DNA]</scope>
    <source>
        <strain evidence="12 13">P37SLT</strain>
    </source>
</reference>
<protein>
    <recommendedName>
        <fullName evidence="9">Magnesium transporter MgtE</fullName>
    </recommendedName>
</protein>
<dbReference type="InterPro" id="IPR000644">
    <property type="entry name" value="CBS_dom"/>
</dbReference>
<keyword evidence="3 9" id="KW-0813">Transport</keyword>
<feature type="domain" description="CBS" evidence="11">
    <location>
        <begin position="234"/>
        <end position="290"/>
    </location>
</feature>
<evidence type="ECO:0000256" key="3">
    <source>
        <dbReference type="ARBA" id="ARBA00022448"/>
    </source>
</evidence>
<dbReference type="Gene3D" id="3.10.580.10">
    <property type="entry name" value="CBS-domain"/>
    <property type="match status" value="1"/>
</dbReference>
<proteinExistence type="inferred from homology"/>
<dbReference type="SMART" id="SM00924">
    <property type="entry name" value="MgtE_N"/>
    <property type="match status" value="1"/>
</dbReference>
<dbReference type="InterPro" id="IPR038076">
    <property type="entry name" value="MgtE_N_sf"/>
</dbReference>
<evidence type="ECO:0000256" key="8">
    <source>
        <dbReference type="PROSITE-ProRule" id="PRU00703"/>
    </source>
</evidence>
<keyword evidence="13" id="KW-1185">Reference proteome</keyword>
<evidence type="ECO:0000313" key="12">
    <source>
        <dbReference type="EMBL" id="TVM18337.1"/>
    </source>
</evidence>
<feature type="transmembrane region" description="Helical" evidence="9">
    <location>
        <begin position="423"/>
        <end position="443"/>
    </location>
</feature>
<evidence type="ECO:0000256" key="2">
    <source>
        <dbReference type="ARBA" id="ARBA00009749"/>
    </source>
</evidence>
<dbReference type="SUPFAM" id="SSF54631">
    <property type="entry name" value="CBS-domain pair"/>
    <property type="match status" value="1"/>
</dbReference>
<dbReference type="SUPFAM" id="SSF161093">
    <property type="entry name" value="MgtE membrane domain-like"/>
    <property type="match status" value="1"/>
</dbReference>
<comment type="subcellular location">
    <subcellularLocation>
        <location evidence="9">Cell membrane</location>
        <topology evidence="9">Multi-pass membrane protein</topology>
    </subcellularLocation>
    <subcellularLocation>
        <location evidence="1">Membrane</location>
        <topology evidence="1">Multi-pass membrane protein</topology>
    </subcellularLocation>
</comment>
<keyword evidence="6 9" id="KW-1133">Transmembrane helix</keyword>
<dbReference type="PROSITE" id="PS51371">
    <property type="entry name" value="CBS"/>
    <property type="match status" value="1"/>
</dbReference>
<evidence type="ECO:0000256" key="6">
    <source>
        <dbReference type="ARBA" id="ARBA00022989"/>
    </source>
</evidence>
<dbReference type="GO" id="GO:0046872">
    <property type="term" value="F:metal ion binding"/>
    <property type="evidence" value="ECO:0007669"/>
    <property type="project" value="UniProtKB-KW"/>
</dbReference>
<dbReference type="InterPro" id="IPR006667">
    <property type="entry name" value="SLC41_membr_dom"/>
</dbReference>
<evidence type="ECO:0000256" key="5">
    <source>
        <dbReference type="ARBA" id="ARBA00022842"/>
    </source>
</evidence>
<dbReference type="SUPFAM" id="SSF158791">
    <property type="entry name" value="MgtE N-terminal domain-like"/>
    <property type="match status" value="1"/>
</dbReference>
<dbReference type="InterPro" id="IPR006668">
    <property type="entry name" value="Mg_transptr_MgtE_intracell_dom"/>
</dbReference>
<evidence type="ECO:0000256" key="7">
    <source>
        <dbReference type="ARBA" id="ARBA00023136"/>
    </source>
</evidence>
<evidence type="ECO:0000256" key="9">
    <source>
        <dbReference type="RuleBase" id="RU362011"/>
    </source>
</evidence>
<keyword evidence="5 9" id="KW-0460">Magnesium</keyword>
<dbReference type="GO" id="GO:0015095">
    <property type="term" value="F:magnesium ion transmembrane transporter activity"/>
    <property type="evidence" value="ECO:0007669"/>
    <property type="project" value="UniProtKB-UniRule"/>
</dbReference>
<keyword evidence="4 9" id="KW-0812">Transmembrane</keyword>
<dbReference type="Gene3D" id="1.25.60.10">
    <property type="entry name" value="MgtE N-terminal domain-like"/>
    <property type="match status" value="1"/>
</dbReference>
<accession>A0A7M3MGW1</accession>
<comment type="subunit">
    <text evidence="9">Homodimer.</text>
</comment>
<evidence type="ECO:0000256" key="10">
    <source>
        <dbReference type="SAM" id="MobiDB-lite"/>
    </source>
</evidence>
<dbReference type="Pfam" id="PF03448">
    <property type="entry name" value="MgtE_N"/>
    <property type="match status" value="1"/>
</dbReference>
<dbReference type="Pfam" id="PF00571">
    <property type="entry name" value="CBS"/>
    <property type="match status" value="1"/>
</dbReference>
<keyword evidence="7 9" id="KW-0472">Membrane</keyword>
<feature type="region of interest" description="Disordered" evidence="10">
    <location>
        <begin position="1"/>
        <end position="45"/>
    </location>
</feature>
<dbReference type="CDD" id="cd04606">
    <property type="entry name" value="CBS_pair_Mg_transporter"/>
    <property type="match status" value="1"/>
</dbReference>
<evidence type="ECO:0000259" key="11">
    <source>
        <dbReference type="PROSITE" id="PS51371"/>
    </source>
</evidence>
<dbReference type="RefSeq" id="WP_144302338.1">
    <property type="nucleotide sequence ID" value="NZ_QMIE01000004.1"/>
</dbReference>
<dbReference type="Proteomes" id="UP000448292">
    <property type="component" value="Unassembled WGS sequence"/>
</dbReference>
<keyword evidence="8" id="KW-0129">CBS domain</keyword>
<feature type="compositionally biased region" description="Basic and acidic residues" evidence="10">
    <location>
        <begin position="28"/>
        <end position="41"/>
    </location>
</feature>
<feature type="transmembrane region" description="Helical" evidence="9">
    <location>
        <begin position="455"/>
        <end position="479"/>
    </location>
</feature>
<evidence type="ECO:0000256" key="4">
    <source>
        <dbReference type="ARBA" id="ARBA00022692"/>
    </source>
</evidence>
<dbReference type="InterPro" id="IPR006669">
    <property type="entry name" value="MgtE_transporter"/>
</dbReference>
<comment type="caution">
    <text evidence="9">Lacks conserved residue(s) required for the propagation of feature annotation.</text>
</comment>
<comment type="function">
    <text evidence="9">Acts as a magnesium transporter.</text>
</comment>
<dbReference type="OrthoDB" id="9790355at2"/>
<dbReference type="InterPro" id="IPR036739">
    <property type="entry name" value="SLC41_membr_dom_sf"/>
</dbReference>
<sequence length="480" mass="53216">MSDTERRDEHIEHQASEKTRSPEVVGEEQVHPVDDAPRPQEEPVEETEYIVLDSDNFDTVHPADAADHLEQMTLGQQLALIESISPEDAAATISEMDTPHRAELIARLNPELSADILEQMYPDDAADVLHELEDEQRERIVRRLRKEDKAEIWHLYRYDPDTAGGVMNTDNLVLDPMLTADQAITFIRREIEDEDIEIPYYAYLVDVDDKLVAVLSLRDILLSKPGRLLKDLAGDHPVISVRFDTDQEEVAHLLRRYNYLALPVLDYDGRFLGVVTHDDVMDILHDEASEDMLGMVGAGQDETVDTPWRKSVSKRLPWLLVNIANSVLAASVVRFFEGSIAQMAMLAVLMPIVANQGGNSGQQSLAVMIRQLAVDPLDKRKALLAVGREARIGMLNGLVIGMLVFLAAYLVTGNGVLARVMGAALGLNMLLGAVAGSLIPLVLKRLGRDPAHASSIFLTTVTDMAGFFIFLGMATVFLLR</sequence>
<keyword evidence="9" id="KW-0479">Metal-binding</keyword>
<comment type="caution">
    <text evidence="12">The sequence shown here is derived from an EMBL/GenBank/DDBJ whole genome shotgun (WGS) entry which is preliminary data.</text>
</comment>
<feature type="compositionally biased region" description="Basic and acidic residues" evidence="10">
    <location>
        <begin position="1"/>
        <end position="21"/>
    </location>
</feature>
<dbReference type="GO" id="GO:0005886">
    <property type="term" value="C:plasma membrane"/>
    <property type="evidence" value="ECO:0007669"/>
    <property type="project" value="UniProtKB-SubCell"/>
</dbReference>
<feature type="transmembrane region" description="Helical" evidence="9">
    <location>
        <begin position="390"/>
        <end position="411"/>
    </location>
</feature>
<dbReference type="InterPro" id="IPR046342">
    <property type="entry name" value="CBS_dom_sf"/>
</dbReference>
<gene>
    <name evidence="12" type="primary">mgtE</name>
    <name evidence="12" type="ORF">DPQ33_06175</name>
</gene>
<dbReference type="PANTHER" id="PTHR43773">
    <property type="entry name" value="MAGNESIUM TRANSPORTER MGTE"/>
    <property type="match status" value="1"/>
</dbReference>
<comment type="similarity">
    <text evidence="2 9">Belongs to the SLC41A transporter family.</text>
</comment>
<evidence type="ECO:0000313" key="13">
    <source>
        <dbReference type="Proteomes" id="UP000448292"/>
    </source>
</evidence>
<dbReference type="Gene3D" id="1.10.357.20">
    <property type="entry name" value="SLC41 divalent cation transporters, integral membrane domain"/>
    <property type="match status" value="1"/>
</dbReference>
<dbReference type="Pfam" id="PF01769">
    <property type="entry name" value="MgtE"/>
    <property type="match status" value="1"/>
</dbReference>
<organism evidence="12 13">
    <name type="scientific">Oceanidesulfovibrio indonesiensis</name>
    <dbReference type="NCBI Taxonomy" id="54767"/>
    <lineage>
        <taxon>Bacteria</taxon>
        <taxon>Pseudomonadati</taxon>
        <taxon>Thermodesulfobacteriota</taxon>
        <taxon>Desulfovibrionia</taxon>
        <taxon>Desulfovibrionales</taxon>
        <taxon>Desulfovibrionaceae</taxon>
        <taxon>Oceanidesulfovibrio</taxon>
    </lineage>
</organism>
<evidence type="ECO:0000256" key="1">
    <source>
        <dbReference type="ARBA" id="ARBA00004141"/>
    </source>
</evidence>